<organism evidence="2">
    <name type="scientific">marine sediment metagenome</name>
    <dbReference type="NCBI Taxonomy" id="412755"/>
    <lineage>
        <taxon>unclassified sequences</taxon>
        <taxon>metagenomes</taxon>
        <taxon>ecological metagenomes</taxon>
    </lineage>
</organism>
<dbReference type="EMBL" id="LAZR01058655">
    <property type="protein sequence ID" value="KKK69424.1"/>
    <property type="molecule type" value="Genomic_DNA"/>
</dbReference>
<dbReference type="CDD" id="cd16403">
    <property type="entry name" value="ParB_N_like_MT"/>
    <property type="match status" value="1"/>
</dbReference>
<reference evidence="2" key="1">
    <citation type="journal article" date="2015" name="Nature">
        <title>Complex archaea that bridge the gap between prokaryotes and eukaryotes.</title>
        <authorList>
            <person name="Spang A."/>
            <person name="Saw J.H."/>
            <person name="Jorgensen S.L."/>
            <person name="Zaremba-Niedzwiedzka K."/>
            <person name="Martijn J."/>
            <person name="Lind A.E."/>
            <person name="van Eijk R."/>
            <person name="Schleper C."/>
            <person name="Guy L."/>
            <person name="Ettema T.J."/>
        </authorList>
    </citation>
    <scope>NUCLEOTIDE SEQUENCE</scope>
</reference>
<name>A0A0F8ZSP1_9ZZZZ</name>
<protein>
    <submittedName>
        <fullName evidence="2">Uncharacterized protein</fullName>
    </submittedName>
</protein>
<sequence length="195" mass="19931">VGQIAASIAEFSFTNPVLTDGHGGIIAGHGRVLAALKLGMAKVPCIELAHLSEAQRRAYAIADNKIALNAGWDEELLAAELVDLEALGFDLDLTGFGVDEIEALVASQAANEGLTDPDDVPPPGATGASGCSWRPVGAGASSGAVRRRHGGDRCGAGAGRGQAAPDGHRPALWDIGRNMGTEGPAAIHRGMDIRI</sequence>
<comment type="caution">
    <text evidence="2">The sequence shown here is derived from an EMBL/GenBank/DDBJ whole genome shotgun (WGS) entry which is preliminary data.</text>
</comment>
<accession>A0A0F8ZSP1</accession>
<gene>
    <name evidence="2" type="ORF">LCGC14_2934160</name>
</gene>
<dbReference type="InterPro" id="IPR036086">
    <property type="entry name" value="ParB/Sulfiredoxin_sf"/>
</dbReference>
<evidence type="ECO:0000256" key="1">
    <source>
        <dbReference type="SAM" id="MobiDB-lite"/>
    </source>
</evidence>
<proteinExistence type="predicted"/>
<dbReference type="Gene3D" id="3.90.1530.10">
    <property type="entry name" value="Conserved hypothetical protein from pyrococcus furiosus pfu- 392566-001, ParB domain"/>
    <property type="match status" value="1"/>
</dbReference>
<evidence type="ECO:0000313" key="2">
    <source>
        <dbReference type="EMBL" id="KKK69424.1"/>
    </source>
</evidence>
<feature type="non-terminal residue" evidence="2">
    <location>
        <position position="1"/>
    </location>
</feature>
<dbReference type="AlphaFoldDB" id="A0A0F8ZSP1"/>
<dbReference type="SUPFAM" id="SSF110849">
    <property type="entry name" value="ParB/Sulfiredoxin"/>
    <property type="match status" value="1"/>
</dbReference>
<feature type="region of interest" description="Disordered" evidence="1">
    <location>
        <begin position="112"/>
        <end position="184"/>
    </location>
</feature>